<proteinExistence type="predicted"/>
<dbReference type="EMBL" id="JBJKTR010000005">
    <property type="protein sequence ID" value="KAL3368286.1"/>
    <property type="molecule type" value="Genomic_DNA"/>
</dbReference>
<evidence type="ECO:0000313" key="2">
    <source>
        <dbReference type="Proteomes" id="UP001627284"/>
    </source>
</evidence>
<organism evidence="1 2">
    <name type="scientific">Solanum stoloniferum</name>
    <dbReference type="NCBI Taxonomy" id="62892"/>
    <lineage>
        <taxon>Eukaryota</taxon>
        <taxon>Viridiplantae</taxon>
        <taxon>Streptophyta</taxon>
        <taxon>Embryophyta</taxon>
        <taxon>Tracheophyta</taxon>
        <taxon>Spermatophyta</taxon>
        <taxon>Magnoliopsida</taxon>
        <taxon>eudicotyledons</taxon>
        <taxon>Gunneridae</taxon>
        <taxon>Pentapetalae</taxon>
        <taxon>asterids</taxon>
        <taxon>lamiids</taxon>
        <taxon>Solanales</taxon>
        <taxon>Solanaceae</taxon>
        <taxon>Solanoideae</taxon>
        <taxon>Solaneae</taxon>
        <taxon>Solanum</taxon>
    </lineage>
</organism>
<dbReference type="AlphaFoldDB" id="A0ABD2UI44"/>
<protein>
    <submittedName>
        <fullName evidence="1">Uncharacterized protein</fullName>
    </submittedName>
</protein>
<reference evidence="1 2" key="1">
    <citation type="submission" date="2024-05" db="EMBL/GenBank/DDBJ databases">
        <title>De novo assembly of an allotetraploid wild potato.</title>
        <authorList>
            <person name="Hosaka A.J."/>
        </authorList>
    </citation>
    <scope>NUCLEOTIDE SEQUENCE [LARGE SCALE GENOMIC DNA]</scope>
    <source>
        <tissue evidence="1">Young leaves</tissue>
    </source>
</reference>
<sequence length="146" mass="15880">MTQVLILSRGDNFMISANNSNFKTLKFIIYIKALFSPFHTLPSLHPSVVAIPSPSLIITVDVTTPSSSFPPLPHPSVLPPLPSLSLLLPLLPPLLSPPSSLPLPPQQSSPPPSLLLLTSHLSLYHPLFYLTSYNNYCSCCSNFNSC</sequence>
<evidence type="ECO:0000313" key="1">
    <source>
        <dbReference type="EMBL" id="KAL3368286.1"/>
    </source>
</evidence>
<comment type="caution">
    <text evidence="1">The sequence shown here is derived from an EMBL/GenBank/DDBJ whole genome shotgun (WGS) entry which is preliminary data.</text>
</comment>
<gene>
    <name evidence="1" type="ORF">AABB24_009258</name>
</gene>
<accession>A0ABD2UI44</accession>
<name>A0ABD2UI44_9SOLN</name>
<keyword evidence="2" id="KW-1185">Reference proteome</keyword>
<dbReference type="Proteomes" id="UP001627284">
    <property type="component" value="Unassembled WGS sequence"/>
</dbReference>